<accession>A0A090YWA0</accession>
<evidence type="ECO:0000313" key="2">
    <source>
        <dbReference type="Proteomes" id="UP000029389"/>
    </source>
</evidence>
<dbReference type="EMBL" id="JMQC01000008">
    <property type="protein sequence ID" value="KFN03149.1"/>
    <property type="molecule type" value="Genomic_DNA"/>
</dbReference>
<proteinExistence type="predicted"/>
<sequence length="73" mass="9000">MRNYYPNRFRNLEYKFMKEEIKEKSDTSFVYYATAYVAGIENEERSEMKVSYEMEIVKEDQLFKIAEQKQYVE</sequence>
<dbReference type="Proteomes" id="UP000029389">
    <property type="component" value="Unassembled WGS sequence"/>
</dbReference>
<reference evidence="1 2" key="1">
    <citation type="submission" date="2014-04" db="EMBL/GenBank/DDBJ databases">
        <authorList>
            <person name="Bishop-Lilly K.A."/>
            <person name="Broomall S.M."/>
            <person name="Chain P.S."/>
            <person name="Chertkov O."/>
            <person name="Coyne S.R."/>
            <person name="Daligault H.E."/>
            <person name="Davenport K.W."/>
            <person name="Erkkila T."/>
            <person name="Frey K.G."/>
            <person name="Gibbons H.S."/>
            <person name="Gu W."/>
            <person name="Jaissle J."/>
            <person name="Johnson S.L."/>
            <person name="Koroleva G.I."/>
            <person name="Ladner J.T."/>
            <person name="Lo C.-C."/>
            <person name="Minogue T.D."/>
            <person name="Munk C."/>
            <person name="Palacios G.F."/>
            <person name="Redden C.L."/>
            <person name="Rosenzweig C.N."/>
            <person name="Scholz M.B."/>
            <person name="Teshima H."/>
            <person name="Xu Y."/>
        </authorList>
    </citation>
    <scope>NUCLEOTIDE SEQUENCE [LARGE SCALE GENOMIC DNA]</scope>
    <source>
        <strain evidence="1 2">BHP</strain>
    </source>
</reference>
<protein>
    <submittedName>
        <fullName evidence="1">Putative transcriptional regulator, Bla/Mec</fullName>
    </submittedName>
</protein>
<comment type="caution">
    <text evidence="1">The sequence shown here is derived from an EMBL/GenBank/DDBJ whole genome shotgun (WGS) entry which is preliminary data.</text>
</comment>
<gene>
    <name evidence="1" type="ORF">DJ93_3851</name>
</gene>
<evidence type="ECO:0000313" key="1">
    <source>
        <dbReference type="EMBL" id="KFN03149.1"/>
    </source>
</evidence>
<dbReference type="AlphaFoldDB" id="A0A090YWA0"/>
<organism evidence="1 2">
    <name type="scientific">Bacillus clarus</name>
    <dbReference type="NCBI Taxonomy" id="2338372"/>
    <lineage>
        <taxon>Bacteria</taxon>
        <taxon>Bacillati</taxon>
        <taxon>Bacillota</taxon>
        <taxon>Bacilli</taxon>
        <taxon>Bacillales</taxon>
        <taxon>Bacillaceae</taxon>
        <taxon>Bacillus</taxon>
        <taxon>Bacillus cereus group</taxon>
    </lineage>
</organism>
<dbReference type="PATRIC" id="fig|1405.8.peg.3961"/>
<name>A0A090YWA0_9BACI</name>